<dbReference type="Pfam" id="PF01965">
    <property type="entry name" value="DJ-1_PfpI"/>
    <property type="match status" value="1"/>
</dbReference>
<reference evidence="3 4" key="2">
    <citation type="submission" date="2018-11" db="EMBL/GenBank/DDBJ databases">
        <authorList>
            <consortium name="Pathogen Informatics"/>
        </authorList>
    </citation>
    <scope>NUCLEOTIDE SEQUENCE [LARGE SCALE GENOMIC DNA]</scope>
    <source>
        <strain evidence="3 4">Egypt</strain>
    </source>
</reference>
<evidence type="ECO:0000259" key="2">
    <source>
        <dbReference type="Pfam" id="PF01965"/>
    </source>
</evidence>
<dbReference type="Proteomes" id="UP000272942">
    <property type="component" value="Unassembled WGS sequence"/>
</dbReference>
<dbReference type="EMBL" id="UZAN01040271">
    <property type="protein sequence ID" value="VDP69061.1"/>
    <property type="molecule type" value="Genomic_DNA"/>
</dbReference>
<keyword evidence="4" id="KW-1185">Reference proteome</keyword>
<sequence>MLAVCLILPMSGLVHAQEPNSSLTAVLLIPPDFEAIEVATALSVLVEAGITVITASTTADVNPIQGLTNVQIIPDKALPTLNEPLYTALLLTGGEAAVWNMIENPPLLDLIQFYGHENRVIGAINITPKLLQACDVYRGHTITASWAVRRYLSIYRFRYRKAQVDRLLVTGSSTGHSIPWAFALVARLLSDQFAAKLAQQWFNPV</sequence>
<dbReference type="PANTHER" id="PTHR48094:SF12">
    <property type="entry name" value="PARKINSON DISEASE PROTEIN 7 HOMOLOG"/>
    <property type="match status" value="1"/>
</dbReference>
<dbReference type="InterPro" id="IPR002818">
    <property type="entry name" value="DJ-1/PfpI"/>
</dbReference>
<dbReference type="WBParaSite" id="ECPE_0000329901-mRNA-1">
    <property type="protein sequence ID" value="ECPE_0000329901-mRNA-1"/>
    <property type="gene ID" value="ECPE_0000329901"/>
</dbReference>
<accession>A0A183A8L1</accession>
<keyword evidence="1" id="KW-0732">Signal</keyword>
<proteinExistence type="predicted"/>
<gene>
    <name evidence="3" type="ORF">ECPE_LOCUS3296</name>
</gene>
<organism evidence="5">
    <name type="scientific">Echinostoma caproni</name>
    <dbReference type="NCBI Taxonomy" id="27848"/>
    <lineage>
        <taxon>Eukaryota</taxon>
        <taxon>Metazoa</taxon>
        <taxon>Spiralia</taxon>
        <taxon>Lophotrochozoa</taxon>
        <taxon>Platyhelminthes</taxon>
        <taxon>Trematoda</taxon>
        <taxon>Digenea</taxon>
        <taxon>Plagiorchiida</taxon>
        <taxon>Echinostomata</taxon>
        <taxon>Echinostomatoidea</taxon>
        <taxon>Echinostomatidae</taxon>
        <taxon>Echinostoma</taxon>
    </lineage>
</organism>
<evidence type="ECO:0000313" key="5">
    <source>
        <dbReference type="WBParaSite" id="ECPE_0000329901-mRNA-1"/>
    </source>
</evidence>
<protein>
    <submittedName>
        <fullName evidence="5">DJ-1_PfpI domain-containing protein</fullName>
    </submittedName>
</protein>
<dbReference type="OrthoDB" id="10342023at2759"/>
<reference evidence="5" key="1">
    <citation type="submission" date="2016-06" db="UniProtKB">
        <authorList>
            <consortium name="WormBaseParasite"/>
        </authorList>
    </citation>
    <scope>IDENTIFICATION</scope>
</reference>
<dbReference type="PANTHER" id="PTHR48094">
    <property type="entry name" value="PROTEIN/NUCLEIC ACID DEGLYCASE DJ-1-RELATED"/>
    <property type="match status" value="1"/>
</dbReference>
<feature type="signal peptide" evidence="1">
    <location>
        <begin position="1"/>
        <end position="16"/>
    </location>
</feature>
<dbReference type="InterPro" id="IPR029062">
    <property type="entry name" value="Class_I_gatase-like"/>
</dbReference>
<dbReference type="AlphaFoldDB" id="A0A183A8L1"/>
<dbReference type="GO" id="GO:0005737">
    <property type="term" value="C:cytoplasm"/>
    <property type="evidence" value="ECO:0007669"/>
    <property type="project" value="TreeGrafter"/>
</dbReference>
<dbReference type="InterPro" id="IPR050325">
    <property type="entry name" value="Prot/Nucl_acid_deglycase"/>
</dbReference>
<evidence type="ECO:0000313" key="3">
    <source>
        <dbReference type="EMBL" id="VDP69061.1"/>
    </source>
</evidence>
<name>A0A183A8L1_9TREM</name>
<feature type="domain" description="DJ-1/PfpI" evidence="2">
    <location>
        <begin position="25"/>
        <end position="186"/>
    </location>
</feature>
<feature type="chain" id="PRO_5043137883" evidence="1">
    <location>
        <begin position="17"/>
        <end position="205"/>
    </location>
</feature>
<dbReference type="Gene3D" id="3.40.50.880">
    <property type="match status" value="1"/>
</dbReference>
<evidence type="ECO:0000313" key="4">
    <source>
        <dbReference type="Proteomes" id="UP000272942"/>
    </source>
</evidence>
<dbReference type="SUPFAM" id="SSF52317">
    <property type="entry name" value="Class I glutamine amidotransferase-like"/>
    <property type="match status" value="1"/>
</dbReference>
<evidence type="ECO:0000256" key="1">
    <source>
        <dbReference type="SAM" id="SignalP"/>
    </source>
</evidence>